<evidence type="ECO:0000256" key="1">
    <source>
        <dbReference type="SAM" id="Coils"/>
    </source>
</evidence>
<dbReference type="AlphaFoldDB" id="A0AAD5DJ19"/>
<feature type="region of interest" description="Disordered" evidence="2">
    <location>
        <begin position="66"/>
        <end position="93"/>
    </location>
</feature>
<proteinExistence type="predicted"/>
<comment type="caution">
    <text evidence="3">The sequence shown here is derived from an EMBL/GenBank/DDBJ whole genome shotgun (WGS) entry which is preliminary data.</text>
</comment>
<dbReference type="Gene3D" id="1.20.5.110">
    <property type="match status" value="1"/>
</dbReference>
<sequence length="179" mass="18318">MMFFIRKLGRVLGDLERQSISEAALLKQASVLQAAPTWNLQVQGLQSEYTRMVDSGGAAAGKTAAAAAPSGPSAAGAAGTAGSAGAAGSAGLSPEEVGTLRKLVADLEAQNSKLQAAKENSEQEHAAAEANLSALKTQARGLENEYDRLLAQNDQLKTRLARAGLGEPVAAGGFAKKDE</sequence>
<dbReference type="Proteomes" id="UP001205105">
    <property type="component" value="Unassembled WGS sequence"/>
</dbReference>
<evidence type="ECO:0000313" key="3">
    <source>
        <dbReference type="EMBL" id="KAI7838922.1"/>
    </source>
</evidence>
<reference evidence="3" key="1">
    <citation type="submission" date="2020-11" db="EMBL/GenBank/DDBJ databases">
        <title>Chlorella ohadii genome sequencing and assembly.</title>
        <authorList>
            <person name="Murik O."/>
            <person name="Treves H."/>
            <person name="Kedem I."/>
            <person name="Shotland Y."/>
            <person name="Kaplan A."/>
        </authorList>
    </citation>
    <scope>NUCLEOTIDE SEQUENCE</scope>
    <source>
        <strain evidence="3">1</strain>
    </source>
</reference>
<keyword evidence="4" id="KW-1185">Reference proteome</keyword>
<keyword evidence="1" id="KW-0175">Coiled coil</keyword>
<evidence type="ECO:0000313" key="4">
    <source>
        <dbReference type="Proteomes" id="UP001205105"/>
    </source>
</evidence>
<accession>A0AAD5DJ19</accession>
<feature type="coiled-coil region" evidence="1">
    <location>
        <begin position="97"/>
        <end position="159"/>
    </location>
</feature>
<evidence type="ECO:0000256" key="2">
    <source>
        <dbReference type="SAM" id="MobiDB-lite"/>
    </source>
</evidence>
<organism evidence="3 4">
    <name type="scientific">Chlorella ohadii</name>
    <dbReference type="NCBI Taxonomy" id="2649997"/>
    <lineage>
        <taxon>Eukaryota</taxon>
        <taxon>Viridiplantae</taxon>
        <taxon>Chlorophyta</taxon>
        <taxon>core chlorophytes</taxon>
        <taxon>Trebouxiophyceae</taxon>
        <taxon>Chlorellales</taxon>
        <taxon>Chlorellaceae</taxon>
        <taxon>Chlorella clade</taxon>
        <taxon>Chlorella</taxon>
    </lineage>
</organism>
<name>A0AAD5DJ19_9CHLO</name>
<gene>
    <name evidence="3" type="ORF">COHA_007328</name>
</gene>
<dbReference type="EMBL" id="JADXDR010000113">
    <property type="protein sequence ID" value="KAI7838922.1"/>
    <property type="molecule type" value="Genomic_DNA"/>
</dbReference>
<protein>
    <submittedName>
        <fullName evidence="3">Uncharacterized protein</fullName>
    </submittedName>
</protein>
<feature type="compositionally biased region" description="Low complexity" evidence="2">
    <location>
        <begin position="66"/>
        <end position="91"/>
    </location>
</feature>